<accession>A0ABV3SGN8</accession>
<organism evidence="2 3">
    <name type="scientific">Aquibium pacificus</name>
    <dbReference type="NCBI Taxonomy" id="3153579"/>
    <lineage>
        <taxon>Bacteria</taxon>
        <taxon>Pseudomonadati</taxon>
        <taxon>Pseudomonadota</taxon>
        <taxon>Alphaproteobacteria</taxon>
        <taxon>Hyphomicrobiales</taxon>
        <taxon>Phyllobacteriaceae</taxon>
        <taxon>Aquibium</taxon>
    </lineage>
</organism>
<evidence type="ECO:0000259" key="1">
    <source>
        <dbReference type="Pfam" id="PF13452"/>
    </source>
</evidence>
<keyword evidence="3" id="KW-1185">Reference proteome</keyword>
<dbReference type="InterPro" id="IPR039569">
    <property type="entry name" value="FAS1-like_DH_region"/>
</dbReference>
<dbReference type="EMBL" id="JBDPGJ010000002">
    <property type="protein sequence ID" value="MEX0405929.1"/>
    <property type="molecule type" value="Genomic_DNA"/>
</dbReference>
<evidence type="ECO:0000313" key="2">
    <source>
        <dbReference type="EMBL" id="MEX0405929.1"/>
    </source>
</evidence>
<reference evidence="2 3" key="1">
    <citation type="submission" date="2024-05" db="EMBL/GenBank/DDBJ databases">
        <authorList>
            <person name="Jiang F."/>
        </authorList>
    </citation>
    <scope>NUCLEOTIDE SEQUENCE [LARGE SCALE GENOMIC DNA]</scope>
    <source>
        <strain evidence="2 3">LZ166</strain>
    </source>
</reference>
<name>A0ABV3SGN8_9HYPH</name>
<dbReference type="RefSeq" id="WP_367953802.1">
    <property type="nucleotide sequence ID" value="NZ_JBDPGJ010000002.1"/>
</dbReference>
<dbReference type="SUPFAM" id="SSF54637">
    <property type="entry name" value="Thioesterase/thiol ester dehydrase-isomerase"/>
    <property type="match status" value="1"/>
</dbReference>
<feature type="domain" description="FAS1-like dehydratase" evidence="1">
    <location>
        <begin position="13"/>
        <end position="129"/>
    </location>
</feature>
<dbReference type="Gene3D" id="3.10.129.10">
    <property type="entry name" value="Hotdog Thioesterase"/>
    <property type="match status" value="1"/>
</dbReference>
<dbReference type="Pfam" id="PF13452">
    <property type="entry name" value="FAS1_DH_region"/>
    <property type="match status" value="1"/>
</dbReference>
<protein>
    <submittedName>
        <fullName evidence="2">MaoC family dehydratase</fullName>
    </submittedName>
</protein>
<dbReference type="InterPro" id="IPR029069">
    <property type="entry name" value="HotDog_dom_sf"/>
</dbReference>
<proteinExistence type="predicted"/>
<dbReference type="Proteomes" id="UP001556692">
    <property type="component" value="Unassembled WGS sequence"/>
</dbReference>
<comment type="caution">
    <text evidence="2">The sequence shown here is derived from an EMBL/GenBank/DDBJ whole genome shotgun (WGS) entry which is preliminary data.</text>
</comment>
<gene>
    <name evidence="2" type="ORF">ABGN05_09675</name>
</gene>
<dbReference type="CDD" id="cd03441">
    <property type="entry name" value="R_hydratase_like"/>
    <property type="match status" value="1"/>
</dbReference>
<evidence type="ECO:0000313" key="3">
    <source>
        <dbReference type="Proteomes" id="UP001556692"/>
    </source>
</evidence>
<sequence length="138" mass="15012">MTVNPLTTYEGAVLGREVCKGVIHVTQSDIDDFCALFGYDDPAFRPDAPGGAVAPTSMGLTYGLRLGWEQQVFPPGVIRMGDENVHGHPVHAGDVLTTVLTIADRFEKKGRKFLSYEQVTRNQDGQMVCSITFAAILP</sequence>